<dbReference type="InterPro" id="IPR025867">
    <property type="entry name" value="MnmE_helical"/>
</dbReference>
<feature type="binding site" evidence="6">
    <location>
        <position position="458"/>
    </location>
    <ligand>
        <name>(6S)-5-formyl-5,6,7,8-tetrahydrofolate</name>
        <dbReference type="ChEBI" id="CHEBI:57457"/>
    </ligand>
</feature>
<dbReference type="Gene3D" id="1.20.120.430">
    <property type="entry name" value="tRNA modification GTPase MnmE domain 2"/>
    <property type="match status" value="1"/>
</dbReference>
<dbReference type="InterPro" id="IPR027266">
    <property type="entry name" value="TrmE/GcvT-like"/>
</dbReference>
<organism evidence="10 11">
    <name type="scientific">Calycomorphotria hydatis</name>
    <dbReference type="NCBI Taxonomy" id="2528027"/>
    <lineage>
        <taxon>Bacteria</taxon>
        <taxon>Pseudomonadati</taxon>
        <taxon>Planctomycetota</taxon>
        <taxon>Planctomycetia</taxon>
        <taxon>Planctomycetales</taxon>
        <taxon>Planctomycetaceae</taxon>
        <taxon>Calycomorphotria</taxon>
    </lineage>
</organism>
<comment type="subcellular location">
    <subcellularLocation>
        <location evidence="6">Cytoplasm</location>
    </subcellularLocation>
</comment>
<dbReference type="InterPro" id="IPR027417">
    <property type="entry name" value="P-loop_NTPase"/>
</dbReference>
<gene>
    <name evidence="10" type="primary">mnmE_1</name>
    <name evidence="6" type="synonym">mnmE</name>
    <name evidence="6" type="synonym">trmE</name>
    <name evidence="10" type="ORF">V22_00570</name>
</gene>
<dbReference type="PANTHER" id="PTHR42714">
    <property type="entry name" value="TRNA MODIFICATION GTPASE GTPBP3"/>
    <property type="match status" value="1"/>
</dbReference>
<proteinExistence type="inferred from homology"/>
<feature type="binding site" evidence="6">
    <location>
        <begin position="236"/>
        <end position="241"/>
    </location>
    <ligand>
        <name>GTP</name>
        <dbReference type="ChEBI" id="CHEBI:37565"/>
    </ligand>
</feature>
<dbReference type="AlphaFoldDB" id="A0A517T3B6"/>
<feature type="binding site" evidence="6">
    <location>
        <begin position="280"/>
        <end position="283"/>
    </location>
    <ligand>
        <name>GTP</name>
        <dbReference type="ChEBI" id="CHEBI:37565"/>
    </ligand>
</feature>
<feature type="binding site" evidence="6">
    <location>
        <position position="28"/>
    </location>
    <ligand>
        <name>(6S)-5-formyl-5,6,7,8-tetrahydrofolate</name>
        <dbReference type="ChEBI" id="CHEBI:57457"/>
    </ligand>
</feature>
<comment type="similarity">
    <text evidence="1 6">Belongs to the TRAFAC class TrmE-Era-EngA-EngB-Septin-like GTPase superfamily. TrmE GTPase family.</text>
</comment>
<dbReference type="NCBIfam" id="TIGR00231">
    <property type="entry name" value="small_GTP"/>
    <property type="match status" value="1"/>
</dbReference>
<dbReference type="OrthoDB" id="9805918at2"/>
<evidence type="ECO:0000256" key="5">
    <source>
        <dbReference type="ARBA" id="ARBA00023134"/>
    </source>
</evidence>
<dbReference type="EMBL" id="CP036316">
    <property type="protein sequence ID" value="QDT62859.1"/>
    <property type="molecule type" value="Genomic_DNA"/>
</dbReference>
<dbReference type="PANTHER" id="PTHR42714:SF2">
    <property type="entry name" value="TRNA MODIFICATION GTPASE GTPBP3, MITOCHONDRIAL"/>
    <property type="match status" value="1"/>
</dbReference>
<dbReference type="GO" id="GO:0005829">
    <property type="term" value="C:cytosol"/>
    <property type="evidence" value="ECO:0007669"/>
    <property type="project" value="TreeGrafter"/>
</dbReference>
<dbReference type="InterPro" id="IPR005225">
    <property type="entry name" value="Small_GTP-bd"/>
</dbReference>
<reference evidence="10 11" key="1">
    <citation type="submission" date="2019-02" db="EMBL/GenBank/DDBJ databases">
        <title>Deep-cultivation of Planctomycetes and their phenomic and genomic characterization uncovers novel biology.</title>
        <authorList>
            <person name="Wiegand S."/>
            <person name="Jogler M."/>
            <person name="Boedeker C."/>
            <person name="Pinto D."/>
            <person name="Vollmers J."/>
            <person name="Rivas-Marin E."/>
            <person name="Kohn T."/>
            <person name="Peeters S.H."/>
            <person name="Heuer A."/>
            <person name="Rast P."/>
            <person name="Oberbeckmann S."/>
            <person name="Bunk B."/>
            <person name="Jeske O."/>
            <person name="Meyerdierks A."/>
            <person name="Storesund J.E."/>
            <person name="Kallscheuer N."/>
            <person name="Luecker S."/>
            <person name="Lage O.M."/>
            <person name="Pohl T."/>
            <person name="Merkel B.J."/>
            <person name="Hornburger P."/>
            <person name="Mueller R.-W."/>
            <person name="Bruemmer F."/>
            <person name="Labrenz M."/>
            <person name="Spormann A.M."/>
            <person name="Op den Camp H."/>
            <person name="Overmann J."/>
            <person name="Amann R."/>
            <person name="Jetten M.S.M."/>
            <person name="Mascher T."/>
            <person name="Medema M.H."/>
            <person name="Devos D.P."/>
            <person name="Kaster A.-K."/>
            <person name="Ovreas L."/>
            <person name="Rohde M."/>
            <person name="Galperin M.Y."/>
            <person name="Jogler C."/>
        </authorList>
    </citation>
    <scope>NUCLEOTIDE SEQUENCE [LARGE SCALE GENOMIC DNA]</scope>
    <source>
        <strain evidence="10 11">V22</strain>
    </source>
</reference>
<keyword evidence="6" id="KW-0460">Magnesium</keyword>
<dbReference type="InterPro" id="IPR004520">
    <property type="entry name" value="GTPase_MnmE"/>
</dbReference>
<evidence type="ECO:0000259" key="9">
    <source>
        <dbReference type="Pfam" id="PF12631"/>
    </source>
</evidence>
<accession>A0A517T3B6</accession>
<feature type="binding site" evidence="6">
    <location>
        <position position="91"/>
    </location>
    <ligand>
        <name>(6S)-5-formyl-5,6,7,8-tetrahydrofolate</name>
        <dbReference type="ChEBI" id="CHEBI:57457"/>
    </ligand>
</feature>
<dbReference type="RefSeq" id="WP_145258709.1">
    <property type="nucleotide sequence ID" value="NZ_CP036316.1"/>
</dbReference>
<evidence type="ECO:0000313" key="11">
    <source>
        <dbReference type="Proteomes" id="UP000319976"/>
    </source>
</evidence>
<comment type="function">
    <text evidence="6">Exhibits a very high intrinsic GTPase hydrolysis rate. Involved in the addition of a carboxymethylaminomethyl (cmnm) group at the wobble position (U34) of certain tRNAs, forming tRNA-cmnm(5)s(2)U34.</text>
</comment>
<evidence type="ECO:0000259" key="8">
    <source>
        <dbReference type="Pfam" id="PF10396"/>
    </source>
</evidence>
<feature type="domain" description="MnmE helical" evidence="9">
    <location>
        <begin position="133"/>
        <end position="455"/>
    </location>
</feature>
<name>A0A517T3B6_9PLAN</name>
<keyword evidence="4 6" id="KW-0630">Potassium</keyword>
<evidence type="ECO:0000256" key="2">
    <source>
        <dbReference type="ARBA" id="ARBA00022694"/>
    </source>
</evidence>
<keyword evidence="6 10" id="KW-0378">Hydrolase</keyword>
<evidence type="ECO:0000256" key="6">
    <source>
        <dbReference type="HAMAP-Rule" id="MF_00379"/>
    </source>
</evidence>
<dbReference type="Gene3D" id="3.30.1360.120">
    <property type="entry name" value="Probable tRNA modification gtpase trme, domain 1"/>
    <property type="match status" value="1"/>
</dbReference>
<dbReference type="Pfam" id="PF10396">
    <property type="entry name" value="TrmE_N"/>
    <property type="match status" value="1"/>
</dbReference>
<dbReference type="GO" id="GO:0005525">
    <property type="term" value="F:GTP binding"/>
    <property type="evidence" value="ECO:0007669"/>
    <property type="project" value="UniProtKB-UniRule"/>
</dbReference>
<keyword evidence="6" id="KW-0963">Cytoplasm</keyword>
<dbReference type="GO" id="GO:0030488">
    <property type="term" value="P:tRNA methylation"/>
    <property type="evidence" value="ECO:0007669"/>
    <property type="project" value="TreeGrafter"/>
</dbReference>
<comment type="cofactor">
    <cofactor evidence="6">
        <name>K(+)</name>
        <dbReference type="ChEBI" id="CHEBI:29103"/>
    </cofactor>
    <text evidence="6">Binds 1 potassium ion per subunit.</text>
</comment>
<evidence type="ECO:0000256" key="1">
    <source>
        <dbReference type="ARBA" id="ARBA00011043"/>
    </source>
</evidence>
<dbReference type="InterPro" id="IPR027368">
    <property type="entry name" value="MnmE_dom2"/>
</dbReference>
<dbReference type="SUPFAM" id="SSF103025">
    <property type="entry name" value="Folate-binding domain"/>
    <property type="match status" value="1"/>
</dbReference>
<protein>
    <recommendedName>
        <fullName evidence="6">tRNA modification GTPase MnmE</fullName>
        <ecNumber evidence="6">3.6.-.-</ecNumber>
    </recommendedName>
</protein>
<comment type="subunit">
    <text evidence="6">Homodimer. Heterotetramer of two MnmE and two MnmG subunits.</text>
</comment>
<dbReference type="GO" id="GO:0003924">
    <property type="term" value="F:GTPase activity"/>
    <property type="evidence" value="ECO:0007669"/>
    <property type="project" value="UniProtKB-UniRule"/>
</dbReference>
<keyword evidence="5 6" id="KW-0342">GTP-binding</keyword>
<evidence type="ECO:0000256" key="3">
    <source>
        <dbReference type="ARBA" id="ARBA00022741"/>
    </source>
</evidence>
<keyword evidence="6" id="KW-0479">Metal-binding</keyword>
<dbReference type="GO" id="GO:0046872">
    <property type="term" value="F:metal ion binding"/>
    <property type="evidence" value="ECO:0007669"/>
    <property type="project" value="UniProtKB-KW"/>
</dbReference>
<dbReference type="SUPFAM" id="SSF116878">
    <property type="entry name" value="TrmE connector domain"/>
    <property type="match status" value="1"/>
</dbReference>
<dbReference type="Gene3D" id="3.40.50.300">
    <property type="entry name" value="P-loop containing nucleotide triphosphate hydrolases"/>
    <property type="match status" value="1"/>
</dbReference>
<feature type="domain" description="G" evidence="7">
    <location>
        <begin position="229"/>
        <end position="326"/>
    </location>
</feature>
<dbReference type="Pfam" id="PF12631">
    <property type="entry name" value="MnmE_helical"/>
    <property type="match status" value="1"/>
</dbReference>
<comment type="caution">
    <text evidence="6">Lacks conserved residue(s) required for the propagation of feature annotation.</text>
</comment>
<keyword evidence="2 6" id="KW-0819">tRNA processing</keyword>
<dbReference type="InterPro" id="IPR018948">
    <property type="entry name" value="GTP-bd_TrmE_N"/>
</dbReference>
<feature type="binding site" evidence="6">
    <location>
        <position position="130"/>
    </location>
    <ligand>
        <name>(6S)-5-formyl-5,6,7,8-tetrahydrofolate</name>
        <dbReference type="ChEBI" id="CHEBI:57457"/>
    </ligand>
</feature>
<dbReference type="Proteomes" id="UP000319976">
    <property type="component" value="Chromosome"/>
</dbReference>
<dbReference type="CDD" id="cd14858">
    <property type="entry name" value="TrmE_N"/>
    <property type="match status" value="1"/>
</dbReference>
<feature type="binding site" evidence="6">
    <location>
        <position position="240"/>
    </location>
    <ligand>
        <name>Mg(2+)</name>
        <dbReference type="ChEBI" id="CHEBI:18420"/>
    </ligand>
</feature>
<dbReference type="HAMAP" id="MF_00379">
    <property type="entry name" value="GTPase_MnmE"/>
    <property type="match status" value="1"/>
</dbReference>
<feature type="binding site" evidence="6">
    <location>
        <begin position="255"/>
        <end position="261"/>
    </location>
    <ligand>
        <name>GTP</name>
        <dbReference type="ChEBI" id="CHEBI:37565"/>
    </ligand>
</feature>
<keyword evidence="11" id="KW-1185">Reference proteome</keyword>
<evidence type="ECO:0000313" key="10">
    <source>
        <dbReference type="EMBL" id="QDT62859.1"/>
    </source>
</evidence>
<feature type="binding site" evidence="6">
    <location>
        <position position="261"/>
    </location>
    <ligand>
        <name>Mg(2+)</name>
        <dbReference type="ChEBI" id="CHEBI:18420"/>
    </ligand>
</feature>
<dbReference type="KEGG" id="chya:V22_00570"/>
<feature type="domain" description="GTP-binding protein TrmE N-terminal" evidence="8">
    <location>
        <begin position="11"/>
        <end position="130"/>
    </location>
</feature>
<sequence length="458" mass="49647">MTPTLPQLDETIAALASAPGPSPRGILRISGPETVKVLAACFQPLSDTPLEQYRRATRIAGRYMLADALPLEAQVYLWPNSRSYTGQPAAEVHMIGSPPLLEAVLSQLNQHGARPARPGEFTLRAFLAGRMDLAQAEAVLGVIDADDHAELELALSQLAGGLSGRLAKVRSRCLDLLAEIEAGLDFVEEDIEFVSQTQITEVLTNTEQELSLLLDDASNRMTSSTRPVVVLAGLPNAGKSSLFNAFTTRNQALVSSQAGTTRDYLSADVDINGQSIELIDTAGWEKRDDEISVAAQQLREEQLARADLVLWCTPADATPEERIADQTAKQLVNSTRTAIKTIRTKADLNNSQGSDEIKVSILNNDGTSALRNWLSDFFTNEEQSEHYLLGSTASRAKDALTHAVASNRRALEAVQVQAGDEIVAAELRDMLHQLATILGEVYTDDILDIVFGKFCIGK</sequence>
<dbReference type="GO" id="GO:0002098">
    <property type="term" value="P:tRNA wobble uridine modification"/>
    <property type="evidence" value="ECO:0007669"/>
    <property type="project" value="TreeGrafter"/>
</dbReference>
<evidence type="ECO:0000256" key="4">
    <source>
        <dbReference type="ARBA" id="ARBA00022958"/>
    </source>
</evidence>
<evidence type="ECO:0000259" key="7">
    <source>
        <dbReference type="Pfam" id="PF01926"/>
    </source>
</evidence>
<dbReference type="SUPFAM" id="SSF52540">
    <property type="entry name" value="P-loop containing nucleoside triphosphate hydrolases"/>
    <property type="match status" value="1"/>
</dbReference>
<dbReference type="Pfam" id="PF01926">
    <property type="entry name" value="MMR_HSR1"/>
    <property type="match status" value="1"/>
</dbReference>
<keyword evidence="3 6" id="KW-0547">Nucleotide-binding</keyword>
<dbReference type="EC" id="3.6.-.-" evidence="6"/>
<dbReference type="InterPro" id="IPR006073">
    <property type="entry name" value="GTP-bd"/>
</dbReference>